<dbReference type="EMBL" id="JAGMUV010000004">
    <property type="protein sequence ID" value="KAH7161594.1"/>
    <property type="molecule type" value="Genomic_DNA"/>
</dbReference>
<evidence type="ECO:0000313" key="2">
    <source>
        <dbReference type="Proteomes" id="UP000738349"/>
    </source>
</evidence>
<organism evidence="1 2">
    <name type="scientific">Dactylonectria macrodidyma</name>
    <dbReference type="NCBI Taxonomy" id="307937"/>
    <lineage>
        <taxon>Eukaryota</taxon>
        <taxon>Fungi</taxon>
        <taxon>Dikarya</taxon>
        <taxon>Ascomycota</taxon>
        <taxon>Pezizomycotina</taxon>
        <taxon>Sordariomycetes</taxon>
        <taxon>Hypocreomycetidae</taxon>
        <taxon>Hypocreales</taxon>
        <taxon>Nectriaceae</taxon>
        <taxon>Dactylonectria</taxon>
    </lineage>
</organism>
<dbReference type="Proteomes" id="UP000738349">
    <property type="component" value="Unassembled WGS sequence"/>
</dbReference>
<comment type="caution">
    <text evidence="1">The sequence shown here is derived from an EMBL/GenBank/DDBJ whole genome shotgun (WGS) entry which is preliminary data.</text>
</comment>
<reference evidence="1" key="1">
    <citation type="journal article" date="2021" name="Nat. Commun.">
        <title>Genetic determinants of endophytism in the Arabidopsis root mycobiome.</title>
        <authorList>
            <person name="Mesny F."/>
            <person name="Miyauchi S."/>
            <person name="Thiergart T."/>
            <person name="Pickel B."/>
            <person name="Atanasova L."/>
            <person name="Karlsson M."/>
            <person name="Huettel B."/>
            <person name="Barry K.W."/>
            <person name="Haridas S."/>
            <person name="Chen C."/>
            <person name="Bauer D."/>
            <person name="Andreopoulos W."/>
            <person name="Pangilinan J."/>
            <person name="LaButti K."/>
            <person name="Riley R."/>
            <person name="Lipzen A."/>
            <person name="Clum A."/>
            <person name="Drula E."/>
            <person name="Henrissat B."/>
            <person name="Kohler A."/>
            <person name="Grigoriev I.V."/>
            <person name="Martin F.M."/>
            <person name="Hacquard S."/>
        </authorList>
    </citation>
    <scope>NUCLEOTIDE SEQUENCE</scope>
    <source>
        <strain evidence="1">MPI-CAGE-AT-0147</strain>
    </source>
</reference>
<dbReference type="AlphaFoldDB" id="A0A9P9FHJ2"/>
<evidence type="ECO:0000313" key="1">
    <source>
        <dbReference type="EMBL" id="KAH7161594.1"/>
    </source>
</evidence>
<dbReference type="OrthoDB" id="427518at2759"/>
<keyword evidence="2" id="KW-1185">Reference proteome</keyword>
<name>A0A9P9FHJ2_9HYPO</name>
<gene>
    <name evidence="1" type="ORF">EDB81DRAFT_785090</name>
</gene>
<sequence length="89" mass="9944">MCLKRDKVHSDRGILALLLLILGAIESWKTLMLKQHIRALRMCSTNFLPPLKYVLSNSTLTQVLISIDGLDKYGGSKDDLEGLFALLQS</sequence>
<proteinExistence type="predicted"/>
<accession>A0A9P9FHJ2</accession>
<protein>
    <submittedName>
        <fullName evidence="1">Uncharacterized protein</fullName>
    </submittedName>
</protein>